<sequence length="353" mass="42179">MSDYELNEREKCLALYGYDEFFKTYKFKETKDDHLLVRGSYINVDMAVKCIEYCKGYYPEINTILVSNNIIKETFSFDSIFYDFHYPNYETYKILRKNGFSQGFVAYIHGWHDLLSDNIIGAMLYSYLLYTKKYESIKHINPEDYLFVGDIVNEIYFFKNLKTIMNLDFNYDIFEEDFNCGTIAKYRNFTKKEIVDNYEIAKCCFENGERSNLVLSKLITCNPRKYDYLLDKYDPFLVYTRNLLKSMITGGKNNKYLYLNICYINILNYAIDVDDVVLESIDIPEYTIYKLAVKYRNYLKIDTIMELYKKNGNKFIKILDMENEKYVYEEISEIPEVEYFDPVKGDELNPYSI</sequence>
<reference evidence="1" key="1">
    <citation type="submission" date="2003-12" db="EMBL/GenBank/DDBJ databases">
        <title>Novel yeast killer toxins inhibit progression through the S-phase and cause DNA damage checkpoint activation.</title>
        <authorList>
            <person name="Klassen R."/>
            <person name="Teichert S."/>
            <person name="Meinhardt F."/>
        </authorList>
    </citation>
    <scope>NUCLEOTIDE SEQUENCE</scope>
    <source>
        <strain evidence="1">CBS6693</strain>
        <plasmid evidence="1">pWR1A</plasmid>
    </source>
</reference>
<proteinExistence type="predicted"/>
<dbReference type="AlphaFoldDB" id="Q707V8"/>
<name>Q707V8_9ASCO</name>
<organism evidence="1">
    <name type="scientific">Debaryomyces robertsiae</name>
    <dbReference type="NCBI Taxonomy" id="28555"/>
    <lineage>
        <taxon>Eukaryota</taxon>
        <taxon>Fungi</taxon>
        <taxon>Dikarya</taxon>
        <taxon>Ascomycota</taxon>
        <taxon>Saccharomycotina</taxon>
        <taxon>Pichiomycetes</taxon>
        <taxon>Debaryomycetaceae</taxon>
        <taxon>Debaryomyces</taxon>
    </lineage>
</organism>
<protein>
    <submittedName>
        <fullName evidence="1">Uncharacterized protein</fullName>
    </submittedName>
</protein>
<dbReference type="EMBL" id="AJ617332">
    <property type="protein sequence ID" value="CAE84955.1"/>
    <property type="molecule type" value="Genomic_DNA"/>
</dbReference>
<evidence type="ECO:0000313" key="1">
    <source>
        <dbReference type="EMBL" id="CAE84955.1"/>
    </source>
</evidence>
<keyword evidence="1" id="KW-0614">Plasmid</keyword>
<geneLocation type="plasmid" evidence="1">
    <name>pWR1A</name>
</geneLocation>
<accession>Q707V8</accession>